<dbReference type="eggNOG" id="COG0671">
    <property type="taxonomic scope" value="Bacteria"/>
</dbReference>
<keyword evidence="2" id="KW-1185">Reference proteome</keyword>
<proteinExistence type="predicted"/>
<protein>
    <submittedName>
        <fullName evidence="1">Uncharacterized protein</fullName>
    </submittedName>
</protein>
<comment type="caution">
    <text evidence="1">The sequence shown here is derived from an EMBL/GenBank/DDBJ whole genome shotgun (WGS) entry which is preliminary data.</text>
</comment>
<evidence type="ECO:0000313" key="1">
    <source>
        <dbReference type="EMBL" id="EDP94967.1"/>
    </source>
</evidence>
<dbReference type="EMBL" id="ABIB01000012">
    <property type="protein sequence ID" value="EDP94967.1"/>
    <property type="molecule type" value="Genomic_DNA"/>
</dbReference>
<accession>A9E854</accession>
<organism evidence="1 2">
    <name type="scientific">Kordia algicida OT-1</name>
    <dbReference type="NCBI Taxonomy" id="391587"/>
    <lineage>
        <taxon>Bacteria</taxon>
        <taxon>Pseudomonadati</taxon>
        <taxon>Bacteroidota</taxon>
        <taxon>Flavobacteriia</taxon>
        <taxon>Flavobacteriales</taxon>
        <taxon>Flavobacteriaceae</taxon>
        <taxon>Kordia</taxon>
    </lineage>
</organism>
<name>A9E854_9FLAO</name>
<dbReference type="Gene3D" id="1.10.606.20">
    <property type="match status" value="1"/>
</dbReference>
<dbReference type="AlphaFoldDB" id="A9E854"/>
<dbReference type="STRING" id="391587.KAOT1_09139"/>
<dbReference type="SUPFAM" id="SSF48317">
    <property type="entry name" value="Acid phosphatase/Vanadium-dependent haloperoxidase"/>
    <property type="match status" value="1"/>
</dbReference>
<evidence type="ECO:0000313" key="2">
    <source>
        <dbReference type="Proteomes" id="UP000002945"/>
    </source>
</evidence>
<dbReference type="InterPro" id="IPR036938">
    <property type="entry name" value="PAP2/HPO_sf"/>
</dbReference>
<dbReference type="HOGENOM" id="CLU_3091969_0_0_10"/>
<dbReference type="Proteomes" id="UP000002945">
    <property type="component" value="Unassembled WGS sequence"/>
</dbReference>
<gene>
    <name evidence="1" type="ORF">KAOT1_09139</name>
</gene>
<feature type="non-terminal residue" evidence="1">
    <location>
        <position position="1"/>
    </location>
</feature>
<reference evidence="1 2" key="1">
    <citation type="journal article" date="2011" name="J. Bacteriol.">
        <title>Genome sequence of the algicidal bacterium Kordia algicida OT-1.</title>
        <authorList>
            <person name="Lee H.S."/>
            <person name="Kang S.G."/>
            <person name="Kwon K.K."/>
            <person name="Lee J.H."/>
            <person name="Kim S.J."/>
        </authorList>
    </citation>
    <scope>NUCLEOTIDE SEQUENCE [LARGE SCALE GENOMIC DNA]</scope>
    <source>
        <strain evidence="1 2">OT-1</strain>
    </source>
</reference>
<sequence>APRTYTTFAQMAEENGYSRLPLGVHLRMDCTEGLRLGYEISDAVNNFDLSQ</sequence>